<name>A0ABD0L290_9CAEN</name>
<evidence type="ECO:0000256" key="1">
    <source>
        <dbReference type="SAM" id="SignalP"/>
    </source>
</evidence>
<protein>
    <recommendedName>
        <fullName evidence="4">Secreted protein</fullName>
    </recommendedName>
</protein>
<dbReference type="AlphaFoldDB" id="A0ABD0L290"/>
<feature type="signal peptide" evidence="1">
    <location>
        <begin position="1"/>
        <end position="26"/>
    </location>
</feature>
<gene>
    <name evidence="2" type="ORF">BaRGS_00015519</name>
</gene>
<evidence type="ECO:0008006" key="4">
    <source>
        <dbReference type="Google" id="ProtNLM"/>
    </source>
</evidence>
<proteinExistence type="predicted"/>
<accession>A0ABD0L290</accession>
<keyword evidence="3" id="KW-1185">Reference proteome</keyword>
<evidence type="ECO:0000313" key="3">
    <source>
        <dbReference type="Proteomes" id="UP001519460"/>
    </source>
</evidence>
<comment type="caution">
    <text evidence="2">The sequence shown here is derived from an EMBL/GenBank/DDBJ whole genome shotgun (WGS) entry which is preliminary data.</text>
</comment>
<organism evidence="2 3">
    <name type="scientific">Batillaria attramentaria</name>
    <dbReference type="NCBI Taxonomy" id="370345"/>
    <lineage>
        <taxon>Eukaryota</taxon>
        <taxon>Metazoa</taxon>
        <taxon>Spiralia</taxon>
        <taxon>Lophotrochozoa</taxon>
        <taxon>Mollusca</taxon>
        <taxon>Gastropoda</taxon>
        <taxon>Caenogastropoda</taxon>
        <taxon>Sorbeoconcha</taxon>
        <taxon>Cerithioidea</taxon>
        <taxon>Batillariidae</taxon>
        <taxon>Batillaria</taxon>
    </lineage>
</organism>
<sequence>MMFLVKKQRPCLVVVSLMLVTSSVAGVQHLTVAAGAGWLDEMRQGMLRAVNDTMALKISAQNTAINTTRFRSLPRNADINLLRCHARTKKLIGSCVV</sequence>
<keyword evidence="1" id="KW-0732">Signal</keyword>
<feature type="chain" id="PRO_5044750661" description="Secreted protein" evidence="1">
    <location>
        <begin position="27"/>
        <end position="97"/>
    </location>
</feature>
<reference evidence="2 3" key="1">
    <citation type="journal article" date="2023" name="Sci. Data">
        <title>Genome assembly of the Korean intertidal mud-creeper Batillaria attramentaria.</title>
        <authorList>
            <person name="Patra A.K."/>
            <person name="Ho P.T."/>
            <person name="Jun S."/>
            <person name="Lee S.J."/>
            <person name="Kim Y."/>
            <person name="Won Y.J."/>
        </authorList>
    </citation>
    <scope>NUCLEOTIDE SEQUENCE [LARGE SCALE GENOMIC DNA]</scope>
    <source>
        <strain evidence="2">Wonlab-2016</strain>
    </source>
</reference>
<dbReference type="EMBL" id="JACVVK020000095">
    <property type="protein sequence ID" value="KAK7493182.1"/>
    <property type="molecule type" value="Genomic_DNA"/>
</dbReference>
<dbReference type="Proteomes" id="UP001519460">
    <property type="component" value="Unassembled WGS sequence"/>
</dbReference>
<evidence type="ECO:0000313" key="2">
    <source>
        <dbReference type="EMBL" id="KAK7493182.1"/>
    </source>
</evidence>